<dbReference type="PANTHER" id="PTHR43180">
    <property type="entry name" value="3-OXOACYL-(ACYL-CARRIER-PROTEIN) REDUCTASE (AFU_ORTHOLOGUE AFUA_6G11210)"/>
    <property type="match status" value="1"/>
</dbReference>
<evidence type="ECO:0008006" key="5">
    <source>
        <dbReference type="Google" id="ProtNLM"/>
    </source>
</evidence>
<dbReference type="PANTHER" id="PTHR43180:SF50">
    <property type="entry name" value="SHORT CHAIN DEHYDROGENASE"/>
    <property type="match status" value="1"/>
</dbReference>
<protein>
    <recommendedName>
        <fullName evidence="5">Alcohol dehydrogenase</fullName>
    </recommendedName>
</protein>
<dbReference type="PRINTS" id="PR00081">
    <property type="entry name" value="GDHRDH"/>
</dbReference>
<evidence type="ECO:0000256" key="2">
    <source>
        <dbReference type="ARBA" id="ARBA00023002"/>
    </source>
</evidence>
<keyword evidence="2" id="KW-0560">Oxidoreductase</keyword>
<dbReference type="Proteomes" id="UP001188597">
    <property type="component" value="Unassembled WGS sequence"/>
</dbReference>
<dbReference type="EMBL" id="JAVXUP010000112">
    <property type="protein sequence ID" value="KAK3037867.1"/>
    <property type="molecule type" value="Genomic_DNA"/>
</dbReference>
<dbReference type="Gene3D" id="3.40.50.720">
    <property type="entry name" value="NAD(P)-binding Rossmann-like Domain"/>
    <property type="match status" value="1"/>
</dbReference>
<dbReference type="SUPFAM" id="SSF51735">
    <property type="entry name" value="NAD(P)-binding Rossmann-fold domains"/>
    <property type="match status" value="1"/>
</dbReference>
<dbReference type="InterPro" id="IPR002347">
    <property type="entry name" value="SDR_fam"/>
</dbReference>
<evidence type="ECO:0000313" key="4">
    <source>
        <dbReference type="Proteomes" id="UP001188597"/>
    </source>
</evidence>
<reference evidence="3" key="1">
    <citation type="submission" date="2022-12" db="EMBL/GenBank/DDBJ databases">
        <title>Draft genome assemblies for two species of Escallonia (Escalloniales).</title>
        <authorList>
            <person name="Chanderbali A."/>
            <person name="Dervinis C."/>
            <person name="Anghel I."/>
            <person name="Soltis D."/>
            <person name="Soltis P."/>
            <person name="Zapata F."/>
        </authorList>
    </citation>
    <scope>NUCLEOTIDE SEQUENCE</scope>
    <source>
        <strain evidence="3">UCBG64.0493</strain>
        <tissue evidence="3">Leaf</tissue>
    </source>
</reference>
<evidence type="ECO:0000313" key="3">
    <source>
        <dbReference type="EMBL" id="KAK3037867.1"/>
    </source>
</evidence>
<organism evidence="3 4">
    <name type="scientific">Escallonia herrerae</name>
    <dbReference type="NCBI Taxonomy" id="1293975"/>
    <lineage>
        <taxon>Eukaryota</taxon>
        <taxon>Viridiplantae</taxon>
        <taxon>Streptophyta</taxon>
        <taxon>Embryophyta</taxon>
        <taxon>Tracheophyta</taxon>
        <taxon>Spermatophyta</taxon>
        <taxon>Magnoliopsida</taxon>
        <taxon>eudicotyledons</taxon>
        <taxon>Gunneridae</taxon>
        <taxon>Pentapetalae</taxon>
        <taxon>asterids</taxon>
        <taxon>campanulids</taxon>
        <taxon>Escalloniales</taxon>
        <taxon>Escalloniaceae</taxon>
        <taxon>Escallonia</taxon>
    </lineage>
</organism>
<comment type="similarity">
    <text evidence="1">Belongs to the short-chain dehydrogenases/reductases (SDR) family.</text>
</comment>
<keyword evidence="4" id="KW-1185">Reference proteome</keyword>
<comment type="caution">
    <text evidence="3">The sequence shown here is derived from an EMBL/GenBank/DDBJ whole genome shotgun (WGS) entry which is preliminary data.</text>
</comment>
<dbReference type="AlphaFoldDB" id="A0AA88X1L1"/>
<name>A0AA88X1L1_9ASTE</name>
<accession>A0AA88X1L1</accession>
<sequence>MLCRLEGNVALITGKATGIGACTAKIFAQNGAKVIIADVQDDLGQSVTESLGPSNCTYVHCDVTNEDHIKNAVDKTVSTFGKLDIVLNNAGISDPHKPRILDNEKDDFERVLGINVTGVFLGTKHEARSSSYGACQKWLHPFNC</sequence>
<dbReference type="InterPro" id="IPR036291">
    <property type="entry name" value="NAD(P)-bd_dom_sf"/>
</dbReference>
<dbReference type="Pfam" id="PF13561">
    <property type="entry name" value="adh_short_C2"/>
    <property type="match status" value="1"/>
</dbReference>
<gene>
    <name evidence="3" type="ORF">RJ639_031227</name>
</gene>
<proteinExistence type="inferred from homology"/>
<evidence type="ECO:0000256" key="1">
    <source>
        <dbReference type="ARBA" id="ARBA00006484"/>
    </source>
</evidence>
<dbReference type="GO" id="GO:0016491">
    <property type="term" value="F:oxidoreductase activity"/>
    <property type="evidence" value="ECO:0007669"/>
    <property type="project" value="UniProtKB-KW"/>
</dbReference>